<dbReference type="InterPro" id="IPR038765">
    <property type="entry name" value="Papain-like_cys_pep_sf"/>
</dbReference>
<comment type="similarity">
    <text evidence="1 2">Belongs to the arylamine N-acetyltransferase family.</text>
</comment>
<keyword evidence="2" id="KW-0808">Transferase</keyword>
<protein>
    <recommendedName>
        <fullName evidence="5">Arylamine N-acetyltransferase</fullName>
    </recommendedName>
</protein>
<keyword evidence="4" id="KW-1185">Reference proteome</keyword>
<evidence type="ECO:0000313" key="4">
    <source>
        <dbReference type="Proteomes" id="UP001270362"/>
    </source>
</evidence>
<keyword evidence="2" id="KW-0012">Acyltransferase</keyword>
<dbReference type="PANTHER" id="PTHR11786">
    <property type="entry name" value="N-HYDROXYARYLAMINE O-ACETYLTRANSFERASE"/>
    <property type="match status" value="1"/>
</dbReference>
<dbReference type="AlphaFoldDB" id="A0AAE1CG94"/>
<reference evidence="3" key="2">
    <citation type="submission" date="2023-06" db="EMBL/GenBank/DDBJ databases">
        <authorList>
            <consortium name="Lawrence Berkeley National Laboratory"/>
            <person name="Haridas S."/>
            <person name="Hensen N."/>
            <person name="Bonometti L."/>
            <person name="Westerberg I."/>
            <person name="Brannstrom I.O."/>
            <person name="Guillou S."/>
            <person name="Cros-Aarteil S."/>
            <person name="Calhoun S."/>
            <person name="Kuo A."/>
            <person name="Mondo S."/>
            <person name="Pangilinan J."/>
            <person name="Riley R."/>
            <person name="Labutti K."/>
            <person name="Andreopoulos B."/>
            <person name="Lipzen A."/>
            <person name="Chen C."/>
            <person name="Yanf M."/>
            <person name="Daum C."/>
            <person name="Ng V."/>
            <person name="Clum A."/>
            <person name="Steindorff A."/>
            <person name="Ohm R."/>
            <person name="Martin F."/>
            <person name="Silar P."/>
            <person name="Natvig D."/>
            <person name="Lalanne C."/>
            <person name="Gautier V."/>
            <person name="Ament-Velasquez S.L."/>
            <person name="Kruys A."/>
            <person name="Hutchinson M.I."/>
            <person name="Powell A.J."/>
            <person name="Barry K."/>
            <person name="Miller A.N."/>
            <person name="Grigoriev I.V."/>
            <person name="Debuchy R."/>
            <person name="Gladieux P."/>
            <person name="Thoren M.H."/>
            <person name="Johannesson H."/>
        </authorList>
    </citation>
    <scope>NUCLEOTIDE SEQUENCE</scope>
    <source>
        <strain evidence="3">CBS 314.62</strain>
    </source>
</reference>
<dbReference type="Proteomes" id="UP001270362">
    <property type="component" value="Unassembled WGS sequence"/>
</dbReference>
<dbReference type="PRINTS" id="PR01543">
    <property type="entry name" value="ANATRNSFRASE"/>
</dbReference>
<dbReference type="EMBL" id="JAULSO010000001">
    <property type="protein sequence ID" value="KAK3693189.1"/>
    <property type="molecule type" value="Genomic_DNA"/>
</dbReference>
<comment type="caution">
    <text evidence="3">The sequence shown here is derived from an EMBL/GenBank/DDBJ whole genome shotgun (WGS) entry which is preliminary data.</text>
</comment>
<name>A0AAE1CG94_9PEZI</name>
<dbReference type="Pfam" id="PF00797">
    <property type="entry name" value="Acetyltransf_2"/>
    <property type="match status" value="1"/>
</dbReference>
<evidence type="ECO:0000256" key="2">
    <source>
        <dbReference type="RuleBase" id="RU003452"/>
    </source>
</evidence>
<reference evidence="3" key="1">
    <citation type="journal article" date="2023" name="Mol. Phylogenet. Evol.">
        <title>Genome-scale phylogeny and comparative genomics of the fungal order Sordariales.</title>
        <authorList>
            <person name="Hensen N."/>
            <person name="Bonometti L."/>
            <person name="Westerberg I."/>
            <person name="Brannstrom I.O."/>
            <person name="Guillou S."/>
            <person name="Cros-Aarteil S."/>
            <person name="Calhoun S."/>
            <person name="Haridas S."/>
            <person name="Kuo A."/>
            <person name="Mondo S."/>
            <person name="Pangilinan J."/>
            <person name="Riley R."/>
            <person name="LaButti K."/>
            <person name="Andreopoulos B."/>
            <person name="Lipzen A."/>
            <person name="Chen C."/>
            <person name="Yan M."/>
            <person name="Daum C."/>
            <person name="Ng V."/>
            <person name="Clum A."/>
            <person name="Steindorff A."/>
            <person name="Ohm R.A."/>
            <person name="Martin F."/>
            <person name="Silar P."/>
            <person name="Natvig D.O."/>
            <person name="Lalanne C."/>
            <person name="Gautier V."/>
            <person name="Ament-Velasquez S.L."/>
            <person name="Kruys A."/>
            <person name="Hutchinson M.I."/>
            <person name="Powell A.J."/>
            <person name="Barry K."/>
            <person name="Miller A.N."/>
            <person name="Grigoriev I.V."/>
            <person name="Debuchy R."/>
            <person name="Gladieux P."/>
            <person name="Hiltunen Thoren M."/>
            <person name="Johannesson H."/>
        </authorList>
    </citation>
    <scope>NUCLEOTIDE SEQUENCE</scope>
    <source>
        <strain evidence="3">CBS 314.62</strain>
    </source>
</reference>
<proteinExistence type="inferred from homology"/>
<evidence type="ECO:0008006" key="5">
    <source>
        <dbReference type="Google" id="ProtNLM"/>
    </source>
</evidence>
<dbReference type="InterPro" id="IPR001447">
    <property type="entry name" value="Arylamine_N-AcTrfase"/>
</dbReference>
<evidence type="ECO:0000313" key="3">
    <source>
        <dbReference type="EMBL" id="KAK3693189.1"/>
    </source>
</evidence>
<sequence length="303" mass="34627">MHTYSEEQLTRYFKFLGRPPGPPEQQRDPLSAITLLQVHHMVRVPFESLTLHYSAHRVLSLDPEDLFKKIVVDGRGGYCMEVNTFFGTVLRSLGLAVVSIGARGNTNRGYKGWNHMANIVTIDDKKYLVDVGFGSHGPPYPVLLEDGHEFACIAPARGRLEYKSLDAHTDPDQRVWVFSSKQNESEPWKERYAFVTIEFFPADFEVMNLTTMTARQSYFVQTVMCMRTILDSERARPEGLLILHKDYVRKRIGDRSDILETLKTEEQRVKALETYFGIVLTPEEQRAIRGLASELGRQVVADV</sequence>
<dbReference type="GO" id="GO:0016407">
    <property type="term" value="F:acetyltransferase activity"/>
    <property type="evidence" value="ECO:0007669"/>
    <property type="project" value="InterPro"/>
</dbReference>
<dbReference type="Gene3D" id="3.30.2140.20">
    <property type="match status" value="1"/>
</dbReference>
<dbReference type="InterPro" id="IPR053710">
    <property type="entry name" value="Arylamine_NAT_domain_sf"/>
</dbReference>
<gene>
    <name evidence="3" type="ORF">B0T22DRAFT_400981</name>
</gene>
<dbReference type="SUPFAM" id="SSF54001">
    <property type="entry name" value="Cysteine proteinases"/>
    <property type="match status" value="1"/>
</dbReference>
<organism evidence="3 4">
    <name type="scientific">Podospora appendiculata</name>
    <dbReference type="NCBI Taxonomy" id="314037"/>
    <lineage>
        <taxon>Eukaryota</taxon>
        <taxon>Fungi</taxon>
        <taxon>Dikarya</taxon>
        <taxon>Ascomycota</taxon>
        <taxon>Pezizomycotina</taxon>
        <taxon>Sordariomycetes</taxon>
        <taxon>Sordariomycetidae</taxon>
        <taxon>Sordariales</taxon>
        <taxon>Podosporaceae</taxon>
        <taxon>Podospora</taxon>
    </lineage>
</organism>
<dbReference type="PANTHER" id="PTHR11786:SF0">
    <property type="entry name" value="ARYLAMINE N-ACETYLTRANSFERASE 4-RELATED"/>
    <property type="match status" value="1"/>
</dbReference>
<evidence type="ECO:0000256" key="1">
    <source>
        <dbReference type="ARBA" id="ARBA00006547"/>
    </source>
</evidence>
<accession>A0AAE1CG94</accession>